<keyword evidence="2" id="KW-1185">Reference proteome</keyword>
<dbReference type="RefSeq" id="WP_327789402.1">
    <property type="nucleotide sequence ID" value="NZ_JARGEQ010000102.1"/>
</dbReference>
<reference evidence="1 2" key="1">
    <citation type="submission" date="2023-03" db="EMBL/GenBank/DDBJ databases">
        <title>YIM 152171 draft genome.</title>
        <authorList>
            <person name="Yang Z."/>
        </authorList>
    </citation>
    <scope>NUCLEOTIDE SEQUENCE [LARGE SCALE GENOMIC DNA]</scope>
    <source>
        <strain evidence="1 2">YIM 152171</strain>
    </source>
</reference>
<name>A0AAP3XS08_9PROT</name>
<accession>A0AAP3XS08</accession>
<dbReference type="EMBL" id="JARGEQ010000102">
    <property type="protein sequence ID" value="MDF1586981.1"/>
    <property type="molecule type" value="Genomic_DNA"/>
</dbReference>
<protein>
    <submittedName>
        <fullName evidence="1">Uncharacterized protein</fullName>
    </submittedName>
</protein>
<comment type="caution">
    <text evidence="1">The sequence shown here is derived from an EMBL/GenBank/DDBJ whole genome shotgun (WGS) entry which is preliminary data.</text>
</comment>
<proteinExistence type="predicted"/>
<evidence type="ECO:0000313" key="1">
    <source>
        <dbReference type="EMBL" id="MDF1586981.1"/>
    </source>
</evidence>
<dbReference type="AlphaFoldDB" id="A0AAP3XS08"/>
<dbReference type="Proteomes" id="UP001301140">
    <property type="component" value="Unassembled WGS sequence"/>
</dbReference>
<sequence>MWLVLTFVACLADGPQPQCRNVELAWEGSSFACTMFGQREAARWIAEHEGWTIRGGWRCIAGKPV</sequence>
<organism evidence="1 2">
    <name type="scientific">Marinimicrococcus flavescens</name>
    <dbReference type="NCBI Taxonomy" id="3031815"/>
    <lineage>
        <taxon>Bacteria</taxon>
        <taxon>Pseudomonadati</taxon>
        <taxon>Pseudomonadota</taxon>
        <taxon>Alphaproteobacteria</taxon>
        <taxon>Geminicoccales</taxon>
        <taxon>Geminicoccaceae</taxon>
        <taxon>Marinimicrococcus</taxon>
    </lineage>
</organism>
<evidence type="ECO:0000313" key="2">
    <source>
        <dbReference type="Proteomes" id="UP001301140"/>
    </source>
</evidence>
<gene>
    <name evidence="1" type="ORF">PZ740_11390</name>
</gene>